<sequence>MGKQWLVLLFGMIVCLGLTRQAYAQYDFDQASVLEIIQEIEDNEAYRFLYRESQLTGISLSFSATSATIIDSLRTHLYDVNIAIEADTSRKQIILYQQTTSSSQKLSVTGQVVDARTGERLPYATIFYEINGRKQGVAANASGVFNIKDAYSGRSVTLHCSFLGYENGRVKLSMDEQTAFRDLTFRLQPVALQSNDIIVTGFTYPAGSDSIYRNFVNAGVLNPLGENNTTKALQALPAVTNGTALNNGINVRGSSADATHILLDGITIYNQSHLFGLLDSFNPNALQTSGFFYDVTPAQFQSSPGGTINMLTKTGSLNDFSASVGLSNTAFNATLQGPFSSGKSSWLLSGRTSYMNSLNWFRNDNLIAYGLNIDRPNNLSGDDVTDIDSRLVFPGSYDASFFDLHGKMYVEFENGSRLIAGAYYGADDVSQDAERLVRRFNPNTPSQRFSLEEVQTLNKWGNFSSSLAYKSPVSERIYSSSLAAVSIYNSEFSKDDFVYNRIQENGANIQVFTYPLQNQSVFNEIKLDQTFDLVLPNTQWTVGASYQHFMGEYFEESFDRPGFLTTFEAGLADLYAQLDFTSLDVIDVHFGSRLHYYNNGNYLYYSPRIKFKFLNERAISLGLGYSRNYQFTHRLSFYNISSPDVWIISTKEQPPTTSDYFTAGMYFRFLDNTLFQMEGYHKSLVNARLFDINAQTLTNSFNAPPWFYGNDGTAKGLEFLLKNRFQKLTLTHSYALSESTFRNPDIFDGEEFYTEWDRTHSFHSAVEYRIIPNLKTFLSLTLASGTPNRLHFLQIEEQERLGNYRRVDAGFEYKAELEGVVMEIGASVFNLFDHQNAWYRELDLVIDTSVPPSQRRLSSQAVNVYDLGIQPSFNLMVRF</sequence>
<evidence type="ECO:0000259" key="4">
    <source>
        <dbReference type="Pfam" id="PF07715"/>
    </source>
</evidence>
<gene>
    <name evidence="5" type="ORF">NM125_01695</name>
</gene>
<dbReference type="Pfam" id="PF13715">
    <property type="entry name" value="CarbopepD_reg_2"/>
    <property type="match status" value="1"/>
</dbReference>
<dbReference type="InterPro" id="IPR012910">
    <property type="entry name" value="Plug_dom"/>
</dbReference>
<comment type="subcellular location">
    <subcellularLocation>
        <location evidence="1">Cell outer membrane</location>
    </subcellularLocation>
</comment>
<accession>A0A9X2L167</accession>
<protein>
    <submittedName>
        <fullName evidence="5">TonB-dependent receptor</fullName>
    </submittedName>
</protein>
<feature type="domain" description="TonB-dependent receptor plug" evidence="4">
    <location>
        <begin position="220"/>
        <end position="288"/>
    </location>
</feature>
<dbReference type="GO" id="GO:0009279">
    <property type="term" value="C:cell outer membrane"/>
    <property type="evidence" value="ECO:0007669"/>
    <property type="project" value="UniProtKB-SubCell"/>
</dbReference>
<dbReference type="Gene3D" id="2.170.130.10">
    <property type="entry name" value="TonB-dependent receptor, plug domain"/>
    <property type="match status" value="1"/>
</dbReference>
<keyword evidence="3" id="KW-0998">Cell outer membrane</keyword>
<evidence type="ECO:0000313" key="6">
    <source>
        <dbReference type="Proteomes" id="UP001139125"/>
    </source>
</evidence>
<comment type="caution">
    <text evidence="5">The sequence shown here is derived from an EMBL/GenBank/DDBJ whole genome shotgun (WGS) entry which is preliminary data.</text>
</comment>
<organism evidence="5 6">
    <name type="scientific">Gracilimonas sediminicola</name>
    <dbReference type="NCBI Taxonomy" id="2952158"/>
    <lineage>
        <taxon>Bacteria</taxon>
        <taxon>Pseudomonadati</taxon>
        <taxon>Balneolota</taxon>
        <taxon>Balneolia</taxon>
        <taxon>Balneolales</taxon>
        <taxon>Balneolaceae</taxon>
        <taxon>Gracilimonas</taxon>
    </lineage>
</organism>
<dbReference type="AlphaFoldDB" id="A0A9X2L167"/>
<name>A0A9X2L167_9BACT</name>
<keyword evidence="2" id="KW-0472">Membrane</keyword>
<evidence type="ECO:0000256" key="3">
    <source>
        <dbReference type="ARBA" id="ARBA00023237"/>
    </source>
</evidence>
<dbReference type="Proteomes" id="UP001139125">
    <property type="component" value="Unassembled WGS sequence"/>
</dbReference>
<reference evidence="5" key="1">
    <citation type="submission" date="2022-06" db="EMBL/GenBank/DDBJ databases">
        <title>Gracilimonas sp. CAU 1638 isolated from sea sediment.</title>
        <authorList>
            <person name="Kim W."/>
        </authorList>
    </citation>
    <scope>NUCLEOTIDE SEQUENCE</scope>
    <source>
        <strain evidence="5">CAU 1638</strain>
    </source>
</reference>
<dbReference type="EMBL" id="JANDBC010000001">
    <property type="protein sequence ID" value="MCP9290289.1"/>
    <property type="molecule type" value="Genomic_DNA"/>
</dbReference>
<keyword evidence="5" id="KW-0675">Receptor</keyword>
<dbReference type="InterPro" id="IPR008969">
    <property type="entry name" value="CarboxyPept-like_regulatory"/>
</dbReference>
<dbReference type="SUPFAM" id="SSF49464">
    <property type="entry name" value="Carboxypeptidase regulatory domain-like"/>
    <property type="match status" value="1"/>
</dbReference>
<dbReference type="Pfam" id="PF07715">
    <property type="entry name" value="Plug"/>
    <property type="match status" value="1"/>
</dbReference>
<dbReference type="SUPFAM" id="SSF56935">
    <property type="entry name" value="Porins"/>
    <property type="match status" value="1"/>
</dbReference>
<dbReference type="InterPro" id="IPR037066">
    <property type="entry name" value="Plug_dom_sf"/>
</dbReference>
<keyword evidence="6" id="KW-1185">Reference proteome</keyword>
<dbReference type="Gene3D" id="2.60.40.1120">
    <property type="entry name" value="Carboxypeptidase-like, regulatory domain"/>
    <property type="match status" value="1"/>
</dbReference>
<evidence type="ECO:0000256" key="2">
    <source>
        <dbReference type="ARBA" id="ARBA00023136"/>
    </source>
</evidence>
<dbReference type="Gene3D" id="2.40.170.20">
    <property type="entry name" value="TonB-dependent receptor, beta-barrel domain"/>
    <property type="match status" value="1"/>
</dbReference>
<evidence type="ECO:0000256" key="1">
    <source>
        <dbReference type="ARBA" id="ARBA00004442"/>
    </source>
</evidence>
<dbReference type="RefSeq" id="WP_255132226.1">
    <property type="nucleotide sequence ID" value="NZ_JANDBC010000001.1"/>
</dbReference>
<dbReference type="InterPro" id="IPR036942">
    <property type="entry name" value="Beta-barrel_TonB_sf"/>
</dbReference>
<proteinExistence type="predicted"/>
<evidence type="ECO:0000313" key="5">
    <source>
        <dbReference type="EMBL" id="MCP9290289.1"/>
    </source>
</evidence>